<dbReference type="InterPro" id="IPR024355">
    <property type="entry name" value="TraQ_bacteroidetes"/>
</dbReference>
<organism evidence="1 2">
    <name type="scientific">Chryseobacterium formosus</name>
    <dbReference type="NCBI Taxonomy" id="1537363"/>
    <lineage>
        <taxon>Bacteria</taxon>
        <taxon>Pseudomonadati</taxon>
        <taxon>Bacteroidota</taxon>
        <taxon>Flavobacteriia</taxon>
        <taxon>Flavobacteriales</taxon>
        <taxon>Weeksellaceae</taxon>
        <taxon>Chryseobacterium group</taxon>
        <taxon>Chryseobacterium</taxon>
    </lineage>
</organism>
<gene>
    <name evidence="1" type="ORF">OF897_11695</name>
</gene>
<dbReference type="InterPro" id="IPR038707">
    <property type="entry name" value="TraQ_sf"/>
</dbReference>
<dbReference type="RefSeq" id="WP_267265864.1">
    <property type="nucleotide sequence ID" value="NZ_JAOVZW010000013.1"/>
</dbReference>
<sequence length="148" mass="17239">MKNIKIIIKKGLALLLIIPVMILFELSLSSCSTNDLEIQQNFPFELNIMPIPKDIATGETVEITLKIIPKGHYAETKYYLRYFQFDGNGTLRYNNHPPYKPNDSYELSEKEFRLYYTSTSTVSQSFDVWIYDSFGNVRQISFQFNAKN</sequence>
<dbReference type="Gene3D" id="2.60.40.2410">
    <property type="entry name" value="Uncharacterised protein PF12988, DUF3872"/>
    <property type="match status" value="1"/>
</dbReference>
<name>A0ABT3XTD8_9FLAO</name>
<proteinExistence type="predicted"/>
<dbReference type="Proteomes" id="UP001073122">
    <property type="component" value="Unassembled WGS sequence"/>
</dbReference>
<dbReference type="EMBL" id="JAOVZW010000013">
    <property type="protein sequence ID" value="MCX8524576.1"/>
    <property type="molecule type" value="Genomic_DNA"/>
</dbReference>
<comment type="caution">
    <text evidence="1">The sequence shown here is derived from an EMBL/GenBank/DDBJ whole genome shotgun (WGS) entry which is preliminary data.</text>
</comment>
<evidence type="ECO:0000313" key="1">
    <source>
        <dbReference type="EMBL" id="MCX8524576.1"/>
    </source>
</evidence>
<keyword evidence="2" id="KW-1185">Reference proteome</keyword>
<protein>
    <submittedName>
        <fullName evidence="1">DUF3872 domain-containing protein</fullName>
    </submittedName>
</protein>
<accession>A0ABT3XTD8</accession>
<reference evidence="1" key="1">
    <citation type="submission" date="2022-10" db="EMBL/GenBank/DDBJ databases">
        <title>Chryseobacterium sp. nov., a novel bacterial species.</title>
        <authorList>
            <person name="Cao Y."/>
        </authorList>
    </citation>
    <scope>NUCLEOTIDE SEQUENCE</scope>
    <source>
        <strain evidence="1">CCTCC AB2015118</strain>
    </source>
</reference>
<evidence type="ECO:0000313" key="2">
    <source>
        <dbReference type="Proteomes" id="UP001073122"/>
    </source>
</evidence>
<dbReference type="Pfam" id="PF12988">
    <property type="entry name" value="TraQ_transposon"/>
    <property type="match status" value="1"/>
</dbReference>